<dbReference type="Proteomes" id="UP000615446">
    <property type="component" value="Unassembled WGS sequence"/>
</dbReference>
<accession>A0A8H3QYX5</accession>
<evidence type="ECO:0000313" key="3">
    <source>
        <dbReference type="Proteomes" id="UP000615446"/>
    </source>
</evidence>
<evidence type="ECO:0000256" key="1">
    <source>
        <dbReference type="SAM" id="MobiDB-lite"/>
    </source>
</evidence>
<feature type="compositionally biased region" description="Basic and acidic residues" evidence="1">
    <location>
        <begin position="132"/>
        <end position="160"/>
    </location>
</feature>
<gene>
    <name evidence="2" type="ORF">RCL2_002387800</name>
</gene>
<comment type="caution">
    <text evidence="2">The sequence shown here is derived from an EMBL/GenBank/DDBJ whole genome shotgun (WGS) entry which is preliminary data.</text>
</comment>
<dbReference type="OrthoDB" id="2421915at2759"/>
<dbReference type="AlphaFoldDB" id="A0A8H3QYX5"/>
<dbReference type="Gene3D" id="1.10.287.1490">
    <property type="match status" value="1"/>
</dbReference>
<sequence>MSEKQKKNKFKNILGMISCGMMGNDKKRKKGQNDKEQNEKSQQNFNSDTVEIQVDTISRLPVNEIEVNQGDENKGSKRLKTDSGFSDDKIQKMEQQLKEYQIVINKLNEEINKLKDDINELKDDNNKLKDANNELKDELKNTNNELEKTRKQENDKKLLEEENNANNINNISSLQKKLEEKEAELKEKEIEFSKLEEKNAELRKEASKYQSALGNATNIRLGDEDSVKFRQDILDLQKTLENYVTNLKPNMDIDYEKVQDLAQKYGCSTPVDKGHKPFIKALLQRKALDDIIELAKDPVNKGEDGKLELDVETKTRELLDLIENFSASRSGTDELAKVASIKVRQQVYGILGNRGFADVIDPNGSHMHDFIIYVSGNLNNTMNQYRKINDSNKKKEVESIAPKLIQDIYKLFFYLLNVQEPRVEFKYCETGSKIDPNVMKGNWDEDDVPQLRVDICSFPMIGRDLDSPNWKIYTHAKVYPYDHIKTS</sequence>
<protein>
    <submittedName>
        <fullName evidence="2">Uncharacterized protein</fullName>
    </submittedName>
</protein>
<feature type="region of interest" description="Disordered" evidence="1">
    <location>
        <begin position="132"/>
        <end position="164"/>
    </location>
</feature>
<name>A0A8H3QYX5_9GLOM</name>
<dbReference type="EMBL" id="BLAL01000257">
    <property type="protein sequence ID" value="GES97293.1"/>
    <property type="molecule type" value="Genomic_DNA"/>
</dbReference>
<feature type="region of interest" description="Disordered" evidence="1">
    <location>
        <begin position="1"/>
        <end position="84"/>
    </location>
</feature>
<feature type="compositionally biased region" description="Basic and acidic residues" evidence="1">
    <location>
        <begin position="71"/>
        <end position="84"/>
    </location>
</feature>
<evidence type="ECO:0000313" key="2">
    <source>
        <dbReference type="EMBL" id="GES97293.1"/>
    </source>
</evidence>
<feature type="compositionally biased region" description="Basic residues" evidence="1">
    <location>
        <begin position="1"/>
        <end position="10"/>
    </location>
</feature>
<proteinExistence type="predicted"/>
<feature type="compositionally biased region" description="Polar residues" evidence="1">
    <location>
        <begin position="40"/>
        <end position="50"/>
    </location>
</feature>
<reference evidence="2" key="1">
    <citation type="submission" date="2019-10" db="EMBL/GenBank/DDBJ databases">
        <title>Conservation and host-specific expression of non-tandemly repeated heterogenous ribosome RNA gene in arbuscular mycorrhizal fungi.</title>
        <authorList>
            <person name="Maeda T."/>
            <person name="Kobayashi Y."/>
            <person name="Nakagawa T."/>
            <person name="Ezawa T."/>
            <person name="Yamaguchi K."/>
            <person name="Bino T."/>
            <person name="Nishimoto Y."/>
            <person name="Shigenobu S."/>
            <person name="Kawaguchi M."/>
        </authorList>
    </citation>
    <scope>NUCLEOTIDE SEQUENCE</scope>
    <source>
        <strain evidence="2">HR1</strain>
    </source>
</reference>
<organism evidence="2 3">
    <name type="scientific">Rhizophagus clarus</name>
    <dbReference type="NCBI Taxonomy" id="94130"/>
    <lineage>
        <taxon>Eukaryota</taxon>
        <taxon>Fungi</taxon>
        <taxon>Fungi incertae sedis</taxon>
        <taxon>Mucoromycota</taxon>
        <taxon>Glomeromycotina</taxon>
        <taxon>Glomeromycetes</taxon>
        <taxon>Glomerales</taxon>
        <taxon>Glomeraceae</taxon>
        <taxon>Rhizophagus</taxon>
    </lineage>
</organism>